<accession>A0ABX3K7Q5</accession>
<dbReference type="RefSeq" id="WP_077668277.1">
    <property type="nucleotide sequence ID" value="NZ_MUFB01000018.1"/>
</dbReference>
<dbReference type="Proteomes" id="UP000189410">
    <property type="component" value="Unassembled WGS sequence"/>
</dbReference>
<keyword evidence="2" id="KW-1185">Reference proteome</keyword>
<protein>
    <submittedName>
        <fullName evidence="1">Uncharacterized protein</fullName>
    </submittedName>
</protein>
<proteinExistence type="predicted"/>
<evidence type="ECO:0000313" key="1">
    <source>
        <dbReference type="EMBL" id="OOE83849.1"/>
    </source>
</evidence>
<name>A0ABX3K7Q5_9GAMM</name>
<evidence type="ECO:0000313" key="2">
    <source>
        <dbReference type="Proteomes" id="UP000189410"/>
    </source>
</evidence>
<dbReference type="EMBL" id="MUFB01000018">
    <property type="protein sequence ID" value="OOE83849.1"/>
    <property type="molecule type" value="Genomic_DNA"/>
</dbReference>
<organism evidence="1 2">
    <name type="scientific">Salinivibrio siamensis</name>
    <dbReference type="NCBI Taxonomy" id="414286"/>
    <lineage>
        <taxon>Bacteria</taxon>
        <taxon>Pseudomonadati</taxon>
        <taxon>Pseudomonadota</taxon>
        <taxon>Gammaproteobacteria</taxon>
        <taxon>Vibrionales</taxon>
        <taxon>Vibrionaceae</taxon>
        <taxon>Salinivibrio</taxon>
    </lineage>
</organism>
<sequence>MIKVLLLLTLYFSPLIVGEFKGGILEQTMRLIGIRNDHAIVKFVDGYAHFVESNVDKRESGLYPSKVIFSGLGTTSVIEIDGVRFVVPNEKYNMIIDRNILKLSD</sequence>
<reference evidence="1 2" key="1">
    <citation type="journal article" date="2017" name="Genome Announc.">
        <title>Draft Genome Sequences of Salinivibrio proteolyticus, Salinivibrio sharmensis, Salinivibrio siamensis, Salinivibrio costicola subsp. alcaliphilus, Salinivibrio costicola subsp. vallismortis, and 29 New Isolates Belonging to the Genus Salinivibrio.</title>
        <authorList>
            <person name="Lopez-Hermoso C."/>
            <person name="de la Haba R.R."/>
            <person name="Sanchez-Porro C."/>
            <person name="Bayliss S.C."/>
            <person name="Feil E.J."/>
            <person name="Ventosa A."/>
        </authorList>
    </citation>
    <scope>NUCLEOTIDE SEQUENCE [LARGE SCALE GENOMIC DNA]</scope>
    <source>
        <strain evidence="1 2">JCM 14472</strain>
    </source>
</reference>
<comment type="caution">
    <text evidence="1">The sequence shown here is derived from an EMBL/GenBank/DDBJ whole genome shotgun (WGS) entry which is preliminary data.</text>
</comment>
<gene>
    <name evidence="1" type="ORF">BZG73_10705</name>
</gene>